<dbReference type="FunFam" id="2.40.70.10:FF:000056">
    <property type="entry name" value="Eukaryotic aspartyl protease family protein"/>
    <property type="match status" value="1"/>
</dbReference>
<dbReference type="InterPro" id="IPR033121">
    <property type="entry name" value="PEPTIDASE_A1"/>
</dbReference>
<dbReference type="FunFam" id="2.40.70.10:FF:000028">
    <property type="entry name" value="Eukaryotic aspartyl protease family protein"/>
    <property type="match status" value="1"/>
</dbReference>
<comment type="similarity">
    <text evidence="1">Belongs to the peptidase A1 family.</text>
</comment>
<evidence type="ECO:0000256" key="3">
    <source>
        <dbReference type="ARBA" id="ARBA00022750"/>
    </source>
</evidence>
<evidence type="ECO:0000313" key="9">
    <source>
        <dbReference type="EMBL" id="ERN09066.1"/>
    </source>
</evidence>
<protein>
    <recommendedName>
        <fullName evidence="8">Peptidase A1 domain-containing protein</fullName>
    </recommendedName>
</protein>
<keyword evidence="2" id="KW-0645">Protease</keyword>
<evidence type="ECO:0000259" key="8">
    <source>
        <dbReference type="PROSITE" id="PS51767"/>
    </source>
</evidence>
<name>W1PMX6_AMBTC</name>
<dbReference type="eggNOG" id="KOG1339">
    <property type="taxonomic scope" value="Eukaryota"/>
</dbReference>
<evidence type="ECO:0000256" key="2">
    <source>
        <dbReference type="ARBA" id="ARBA00022670"/>
    </source>
</evidence>
<dbReference type="SUPFAM" id="SSF50630">
    <property type="entry name" value="Acid proteases"/>
    <property type="match status" value="1"/>
</dbReference>
<evidence type="ECO:0000256" key="5">
    <source>
        <dbReference type="ARBA" id="ARBA00023180"/>
    </source>
</evidence>
<evidence type="ECO:0000256" key="1">
    <source>
        <dbReference type="ARBA" id="ARBA00007447"/>
    </source>
</evidence>
<dbReference type="InterPro" id="IPR021109">
    <property type="entry name" value="Peptidase_aspartic_dom_sf"/>
</dbReference>
<keyword evidence="3" id="KW-0064">Aspartyl protease</keyword>
<dbReference type="OrthoDB" id="2747330at2759"/>
<dbReference type="InterPro" id="IPR032861">
    <property type="entry name" value="TAXi_N"/>
</dbReference>
<dbReference type="PROSITE" id="PS51767">
    <property type="entry name" value="PEPTIDASE_A1"/>
    <property type="match status" value="1"/>
</dbReference>
<keyword evidence="4" id="KW-0378">Hydrolase</keyword>
<keyword evidence="5" id="KW-0325">Glycoprotein</keyword>
<proteinExistence type="inferred from homology"/>
<reference evidence="10" key="1">
    <citation type="journal article" date="2013" name="Science">
        <title>The Amborella genome and the evolution of flowering plants.</title>
        <authorList>
            <consortium name="Amborella Genome Project"/>
        </authorList>
    </citation>
    <scope>NUCLEOTIDE SEQUENCE [LARGE SCALE GENOMIC DNA]</scope>
</reference>
<gene>
    <name evidence="9" type="ORF">AMTR_s00163p00062330</name>
</gene>
<organism evidence="9 10">
    <name type="scientific">Amborella trichopoda</name>
    <dbReference type="NCBI Taxonomy" id="13333"/>
    <lineage>
        <taxon>Eukaryota</taxon>
        <taxon>Viridiplantae</taxon>
        <taxon>Streptophyta</taxon>
        <taxon>Embryophyta</taxon>
        <taxon>Tracheophyta</taxon>
        <taxon>Spermatophyta</taxon>
        <taxon>Magnoliopsida</taxon>
        <taxon>Amborellales</taxon>
        <taxon>Amborellaceae</taxon>
        <taxon>Amborella</taxon>
    </lineage>
</organism>
<keyword evidence="10" id="KW-1185">Reference proteome</keyword>
<dbReference type="HOGENOM" id="CLU_005738_7_0_1"/>
<dbReference type="EMBL" id="KI393052">
    <property type="protein sequence ID" value="ERN09066.1"/>
    <property type="molecule type" value="Genomic_DNA"/>
</dbReference>
<dbReference type="KEGG" id="atr:18437206"/>
<dbReference type="AlphaFoldDB" id="W1PMX6"/>
<feature type="signal peptide" evidence="7">
    <location>
        <begin position="1"/>
        <end position="24"/>
    </location>
</feature>
<accession>W1PMX6</accession>
<dbReference type="PRINTS" id="PR00792">
    <property type="entry name" value="PEPSIN"/>
</dbReference>
<feature type="active site" evidence="6">
    <location>
        <position position="310"/>
    </location>
</feature>
<dbReference type="CDD" id="cd05476">
    <property type="entry name" value="pepsin_A_like_plant"/>
    <property type="match status" value="1"/>
</dbReference>
<dbReference type="InterPro" id="IPR034161">
    <property type="entry name" value="Pepsin-like_plant"/>
</dbReference>
<dbReference type="Pfam" id="PF14543">
    <property type="entry name" value="TAXi_N"/>
    <property type="match status" value="1"/>
</dbReference>
<evidence type="ECO:0000256" key="4">
    <source>
        <dbReference type="ARBA" id="ARBA00022801"/>
    </source>
</evidence>
<dbReference type="Gramene" id="ERN09066">
    <property type="protein sequence ID" value="ERN09066"/>
    <property type="gene ID" value="AMTR_s00163p00062330"/>
</dbReference>
<evidence type="ECO:0000256" key="6">
    <source>
        <dbReference type="PIRSR" id="PIRSR601461-1"/>
    </source>
</evidence>
<evidence type="ECO:0000313" key="10">
    <source>
        <dbReference type="Proteomes" id="UP000017836"/>
    </source>
</evidence>
<dbReference type="InterPro" id="IPR032799">
    <property type="entry name" value="TAXi_C"/>
</dbReference>
<dbReference type="GO" id="GO:0004190">
    <property type="term" value="F:aspartic-type endopeptidase activity"/>
    <property type="evidence" value="ECO:0007669"/>
    <property type="project" value="UniProtKB-KW"/>
</dbReference>
<feature type="domain" description="Peptidase A1" evidence="8">
    <location>
        <begin position="76"/>
        <end position="429"/>
    </location>
</feature>
<dbReference type="InterPro" id="IPR001461">
    <property type="entry name" value="Aspartic_peptidase_A1"/>
</dbReference>
<dbReference type="PANTHER" id="PTHR13683:SF768">
    <property type="entry name" value="EUKARYOTIC ASPARTYL PROTEASE FAMILY PROTEIN"/>
    <property type="match status" value="1"/>
</dbReference>
<dbReference type="Gene3D" id="2.40.70.10">
    <property type="entry name" value="Acid Proteases"/>
    <property type="match status" value="2"/>
</dbReference>
<feature type="active site" evidence="6">
    <location>
        <position position="94"/>
    </location>
</feature>
<dbReference type="Proteomes" id="UP000017836">
    <property type="component" value="Unassembled WGS sequence"/>
</dbReference>
<dbReference type="PANTHER" id="PTHR13683">
    <property type="entry name" value="ASPARTYL PROTEASES"/>
    <property type="match status" value="1"/>
</dbReference>
<dbReference type="MEROPS" id="A01.A34"/>
<dbReference type="GO" id="GO:0006508">
    <property type="term" value="P:proteolysis"/>
    <property type="evidence" value="ECO:0007669"/>
    <property type="project" value="UniProtKB-KW"/>
</dbReference>
<evidence type="ECO:0000256" key="7">
    <source>
        <dbReference type="SAM" id="SignalP"/>
    </source>
</evidence>
<keyword evidence="7" id="KW-0732">Signal</keyword>
<sequence>MDLVQRGQVCAVLFVVLFFRGGSCSPGVLRVQHKFKGLGKNLTELKSHDARRHGRILSAIDVHLGGDGDPTNTGLYYAQIKIGNPAKDYYVQIDTGSDILWVNCIQCTRCPKKSGLGVHLTLYDPSGSSSGNPISCADPFCSIAYQGPIQDCTPDVACPYGVEYGDGSTTSGFYVQDYIQYERVSGNFQTTPANASVVFGCGAHQSGQLGKDDQALDGIFGFGQANSSVISQLASSGKVKKMFAHCLDGIHGGGIFSIGQVVQPSLKTTPLVPNQPHYNVNLKAIDVGGSVLDLPSNVFGSGDGQGTIIDSGTTLAYITEGAYKPVMSAIMSYGPKLKFSMLEGSYCFIYTGSVDDAFPSVTLYFEDSLSLRVYPRDYLFEASESYWCIGWQNSGMQSKESRQMTILGDLVLRNKLVVYDLENQVIGWTDYNCSSSIKVQDDKTGAVYEVGAHNISFAYDIKLGRFRLFLSLLTASLLYFMI</sequence>
<dbReference type="OMA" id="RCNFASY"/>
<dbReference type="Pfam" id="PF14541">
    <property type="entry name" value="TAXi_C"/>
    <property type="match status" value="1"/>
</dbReference>
<feature type="chain" id="PRO_5004807579" description="Peptidase A1 domain-containing protein" evidence="7">
    <location>
        <begin position="25"/>
        <end position="482"/>
    </location>
</feature>